<gene>
    <name evidence="3" type="ORF">OLEA9_A010475</name>
</gene>
<feature type="compositionally biased region" description="Low complexity" evidence="1">
    <location>
        <begin position="286"/>
        <end position="305"/>
    </location>
</feature>
<proteinExistence type="predicted"/>
<feature type="compositionally biased region" description="Polar residues" evidence="1">
    <location>
        <begin position="342"/>
        <end position="352"/>
    </location>
</feature>
<feature type="domain" description="GBF-interacting protein 1 N-terminal" evidence="2">
    <location>
        <begin position="16"/>
        <end position="73"/>
    </location>
</feature>
<dbReference type="EMBL" id="CACTIH010001831">
    <property type="protein sequence ID" value="CAA2964879.1"/>
    <property type="molecule type" value="Genomic_DNA"/>
</dbReference>
<comment type="caution">
    <text evidence="3">The sequence shown here is derived from an EMBL/GenBank/DDBJ whole genome shotgun (WGS) entry which is preliminary data.</text>
</comment>
<evidence type="ECO:0000259" key="2">
    <source>
        <dbReference type="Pfam" id="PF06972"/>
    </source>
</evidence>
<feature type="region of interest" description="Disordered" evidence="1">
    <location>
        <begin position="199"/>
        <end position="242"/>
    </location>
</feature>
<dbReference type="PANTHER" id="PTHR47070:SF2">
    <property type="entry name" value="OS06G0206100 PROTEIN"/>
    <property type="match status" value="1"/>
</dbReference>
<dbReference type="InterPro" id="IPR009060">
    <property type="entry name" value="UBA-like_sf"/>
</dbReference>
<dbReference type="AlphaFoldDB" id="A0A8S0QG76"/>
<dbReference type="SUPFAM" id="SSF46934">
    <property type="entry name" value="UBA-like"/>
    <property type="match status" value="1"/>
</dbReference>
<evidence type="ECO:0000256" key="1">
    <source>
        <dbReference type="SAM" id="MobiDB-lite"/>
    </source>
</evidence>
<dbReference type="Proteomes" id="UP000594638">
    <property type="component" value="Unassembled WGS sequence"/>
</dbReference>
<feature type="compositionally biased region" description="Polar residues" evidence="1">
    <location>
        <begin position="47"/>
        <end position="56"/>
    </location>
</feature>
<evidence type="ECO:0000313" key="3">
    <source>
        <dbReference type="EMBL" id="CAA2964879.1"/>
    </source>
</evidence>
<feature type="region of interest" description="Disordered" evidence="1">
    <location>
        <begin position="464"/>
        <end position="559"/>
    </location>
</feature>
<dbReference type="PANTHER" id="PTHR47070">
    <property type="entry name" value="HYDROXYPROLINE-RICH GLYCOPROTEIN-LIKE"/>
    <property type="match status" value="1"/>
</dbReference>
<feature type="compositionally biased region" description="Polar residues" evidence="1">
    <location>
        <begin position="137"/>
        <end position="170"/>
    </location>
</feature>
<feature type="compositionally biased region" description="Polar residues" evidence="1">
    <location>
        <begin position="541"/>
        <end position="559"/>
    </location>
</feature>
<evidence type="ECO:0000313" key="4">
    <source>
        <dbReference type="Proteomes" id="UP000594638"/>
    </source>
</evidence>
<feature type="compositionally biased region" description="Basic and acidic residues" evidence="1">
    <location>
        <begin position="207"/>
        <end position="217"/>
    </location>
</feature>
<feature type="compositionally biased region" description="Low complexity" evidence="1">
    <location>
        <begin position="470"/>
        <end position="480"/>
    </location>
</feature>
<organism evidence="3 4">
    <name type="scientific">Olea europaea subsp. europaea</name>
    <dbReference type="NCBI Taxonomy" id="158383"/>
    <lineage>
        <taxon>Eukaryota</taxon>
        <taxon>Viridiplantae</taxon>
        <taxon>Streptophyta</taxon>
        <taxon>Embryophyta</taxon>
        <taxon>Tracheophyta</taxon>
        <taxon>Spermatophyta</taxon>
        <taxon>Magnoliopsida</taxon>
        <taxon>eudicotyledons</taxon>
        <taxon>Gunneridae</taxon>
        <taxon>Pentapetalae</taxon>
        <taxon>asterids</taxon>
        <taxon>lamiids</taxon>
        <taxon>Lamiales</taxon>
        <taxon>Oleaceae</taxon>
        <taxon>Oleeae</taxon>
        <taxon>Olea</taxon>
    </lineage>
</organism>
<dbReference type="Gramene" id="OE9A010475T6">
    <property type="protein sequence ID" value="OE9A010475C6"/>
    <property type="gene ID" value="OE9A010475"/>
</dbReference>
<feature type="region of interest" description="Disordered" evidence="1">
    <location>
        <begin position="137"/>
        <end position="186"/>
    </location>
</feature>
<keyword evidence="4" id="KW-1185">Reference proteome</keyword>
<accession>A0A8S0QG76</accession>
<dbReference type="InterPro" id="IPR009719">
    <property type="entry name" value="GIP1_N"/>
</dbReference>
<dbReference type="OrthoDB" id="657470at2759"/>
<sequence>MVSSSRIDGGPQILSAGVRKTIQSIKEIVGSHSDAEIYVALRETNMDPNETTQKLLSQDPFHEVKRKRDRKKEVSEYKSSVAAEPRINSEVVRSTVKSNAHFDQNARRGGYSRNVLPDQISLDAGASKEFRVVQDNRANQNASKDLKHAQSSTTTNERVPSNLLKSNSAGTPGHQKPPFAHHSSQTLNEPADLQPRQVKDANLGGNHRKDLLGEKRPPVSHAASRMQIRVNESQPRSTTSSSSFVVGVYSSSSDPVHVPILNSRSATNIGAIKREVGVVGPRRQSSENSGKSPSSQSSSLSIIQSGREGHSRESTRPFSAISKGDQPGQNMATETAIPVPSPSRSFSSNQHGSRPHQHVGRQKALQPNKEWKPKSTLKPNANGPGVIGTPPKIVSPPADNSEDLKTEATQMQDRMFQLNISENQNVIIAAHIRVSDADRCRLMFGSLGTEFESSRDAVFHTVEGAEESSTEASLSVSASVPEYSTEDPAGGKQLELMDGHIRNSGSNSPASVAMSDHQSSEQRESSSPENLDNYADVGLVRNNSPSYSPELLQTQDTSALPSFSSYETQMGYDMPYFRPLVDETARGPGLLSQQEVLGHTANSSPASSIAMVQQQQQVVQQQQQQQLAQMYPQVHVPHFTNLMPYHRQFISPVYVPPMPVPGYSNTSAYPHPSNGSSYLVMPGNSSHLTASSLKYGVQQFKPVPTGSPTGFGNFTSPSGYAINTPGVVGSATGHEDSSRLKYKDNNLYVPNAQAETSGMWINPRDHSSLQPTSYYNMPGQTPHAAYLPSHSGHASFTAAGAAQSSHMQFPGMYHPASQATAMASPHHLGANIGGNVGIGVAAAAPGAQPAAYQQQPQLGHLNWPGNF</sequence>
<feature type="region of interest" description="Disordered" evidence="1">
    <location>
        <begin position="47"/>
        <end position="89"/>
    </location>
</feature>
<feature type="region of interest" description="Disordered" evidence="1">
    <location>
        <begin position="277"/>
        <end position="401"/>
    </location>
</feature>
<name>A0A8S0QG76_OLEEU</name>
<protein>
    <submittedName>
        <fullName evidence="3">GBF-interacting 1-like isoform X1</fullName>
    </submittedName>
</protein>
<reference evidence="3 4" key="1">
    <citation type="submission" date="2019-12" db="EMBL/GenBank/DDBJ databases">
        <authorList>
            <person name="Alioto T."/>
            <person name="Alioto T."/>
            <person name="Gomez Garrido J."/>
        </authorList>
    </citation>
    <scope>NUCLEOTIDE SEQUENCE [LARGE SCALE GENOMIC DNA]</scope>
</reference>
<dbReference type="Pfam" id="PF06972">
    <property type="entry name" value="GIP1_N"/>
    <property type="match status" value="1"/>
</dbReference>